<comment type="similarity">
    <text evidence="1 2">Belongs to the outer membrane factor (OMF) (TC 1.B.17) family.</text>
</comment>
<keyword evidence="2" id="KW-0472">Membrane</keyword>
<protein>
    <recommendedName>
        <fullName evidence="7">RND transporter</fullName>
    </recommendedName>
</protein>
<feature type="chain" id="PRO_5044995402" description="RND transporter" evidence="2">
    <location>
        <begin position="29"/>
        <end position="519"/>
    </location>
</feature>
<keyword evidence="6" id="KW-1185">Reference proteome</keyword>
<dbReference type="Pfam" id="PF02321">
    <property type="entry name" value="OEP"/>
    <property type="match status" value="2"/>
</dbReference>
<proteinExistence type="inferred from homology"/>
<evidence type="ECO:0000256" key="3">
    <source>
        <dbReference type="SAM" id="Coils"/>
    </source>
</evidence>
<keyword evidence="3" id="KW-0175">Coiled coil</keyword>
<feature type="signal peptide" evidence="2">
    <location>
        <begin position="1"/>
        <end position="28"/>
    </location>
</feature>
<sequence length="519" mass="56855">MPETVCPRPTRSLAALAGLALLAACSPAADPVDTRADLPERFSASGEAPRPDPWWRAFEDPQLTKLVERALEHRPSLRETWARLAQARAIAGRTAAERWPSLDATGEASRQDSGDLRAESGGARGPRSSPAAVQGSDGQSYNVGLSASYELDLWGRIDARADAARLDARATRQQLEAAALSLSGEVADTWYRLVAERARLDLLRRQLETNRTVERIVEVRVLQGQAGLADLLRQRELVQQTQEQIAAAEGQVRLIENELAVLLGRAPRNGDLPDARRLPDTPALPRTGVPAELIARRPDVQEALLRVKAADKRVAAAIAERFPRIDLTASLRSAAARPGDLLTTWTSNLAAQLSLPLFDAGRRKAEVDRTEAVVAQRLAAFEDTALTALREVEDALARFDQQRRRIDRLNRQIDLARQSVERLRARYVNADADYLDVLDTLTRVQTLERQLISARRQRLAARVTLSRALAGDVDAPAPSGEAFDLLIPADRGDDADANRPDTTKANTTKAETTKAEGRT</sequence>
<evidence type="ECO:0000256" key="4">
    <source>
        <dbReference type="SAM" id="MobiDB-lite"/>
    </source>
</evidence>
<evidence type="ECO:0000256" key="1">
    <source>
        <dbReference type="ARBA" id="ARBA00007613"/>
    </source>
</evidence>
<evidence type="ECO:0000313" key="5">
    <source>
        <dbReference type="EMBL" id="MBK1671273.1"/>
    </source>
</evidence>
<name>A0ABS1DNH7_9PROT</name>
<dbReference type="RefSeq" id="WP_200343961.1">
    <property type="nucleotide sequence ID" value="NZ_NRRL01000165.1"/>
</dbReference>
<feature type="region of interest" description="Disordered" evidence="4">
    <location>
        <begin position="487"/>
        <end position="519"/>
    </location>
</feature>
<organism evidence="5 6">
    <name type="scientific">Rhodovibrio sodomensis</name>
    <dbReference type="NCBI Taxonomy" id="1088"/>
    <lineage>
        <taxon>Bacteria</taxon>
        <taxon>Pseudomonadati</taxon>
        <taxon>Pseudomonadota</taxon>
        <taxon>Alphaproteobacteria</taxon>
        <taxon>Rhodospirillales</taxon>
        <taxon>Rhodovibrionaceae</taxon>
        <taxon>Rhodovibrio</taxon>
    </lineage>
</organism>
<dbReference type="Proteomes" id="UP001296873">
    <property type="component" value="Unassembled WGS sequence"/>
</dbReference>
<feature type="compositionally biased region" description="Basic and acidic residues" evidence="4">
    <location>
        <begin position="109"/>
        <end position="118"/>
    </location>
</feature>
<gene>
    <name evidence="5" type="ORF">CKO28_25055</name>
</gene>
<dbReference type="Gene3D" id="1.20.1600.10">
    <property type="entry name" value="Outer membrane efflux proteins (OEP)"/>
    <property type="match status" value="1"/>
</dbReference>
<feature type="coiled-coil region" evidence="3">
    <location>
        <begin position="231"/>
        <end position="258"/>
    </location>
</feature>
<feature type="compositionally biased region" description="Basic and acidic residues" evidence="4">
    <location>
        <begin position="490"/>
        <end position="502"/>
    </location>
</feature>
<keyword evidence="2" id="KW-0449">Lipoprotein</keyword>
<keyword evidence="2" id="KW-0564">Palmitate</keyword>
<dbReference type="PANTHER" id="PTHR30203">
    <property type="entry name" value="OUTER MEMBRANE CATION EFFLUX PROTEIN"/>
    <property type="match status" value="1"/>
</dbReference>
<keyword evidence="2" id="KW-0732">Signal</keyword>
<comment type="subcellular location">
    <subcellularLocation>
        <location evidence="2">Cell membrane</location>
        <topology evidence="2">Lipid-anchor</topology>
    </subcellularLocation>
</comment>
<dbReference type="EMBL" id="NRRL01000165">
    <property type="protein sequence ID" value="MBK1671273.1"/>
    <property type="molecule type" value="Genomic_DNA"/>
</dbReference>
<dbReference type="NCBIfam" id="TIGR01845">
    <property type="entry name" value="outer_NodT"/>
    <property type="match status" value="1"/>
</dbReference>
<evidence type="ECO:0000256" key="2">
    <source>
        <dbReference type="RuleBase" id="RU362097"/>
    </source>
</evidence>
<keyword evidence="2" id="KW-0812">Transmembrane</keyword>
<evidence type="ECO:0008006" key="7">
    <source>
        <dbReference type="Google" id="ProtNLM"/>
    </source>
</evidence>
<dbReference type="InterPro" id="IPR010131">
    <property type="entry name" value="MdtP/NodT-like"/>
</dbReference>
<dbReference type="Gene3D" id="2.20.200.10">
    <property type="entry name" value="Outer membrane efflux proteins (OEP)"/>
    <property type="match status" value="1"/>
</dbReference>
<dbReference type="InterPro" id="IPR003423">
    <property type="entry name" value="OMP_efflux"/>
</dbReference>
<reference evidence="5 6" key="1">
    <citation type="journal article" date="2020" name="Microorganisms">
        <title>Osmotic Adaptation and Compatible Solute Biosynthesis of Phototrophic Bacteria as Revealed from Genome Analyses.</title>
        <authorList>
            <person name="Imhoff J.F."/>
            <person name="Rahn T."/>
            <person name="Kunzel S."/>
            <person name="Keller A."/>
            <person name="Neulinger S.C."/>
        </authorList>
    </citation>
    <scope>NUCLEOTIDE SEQUENCE [LARGE SCALE GENOMIC DNA]</scope>
    <source>
        <strain evidence="5 6">DSM 9895</strain>
    </source>
</reference>
<feature type="region of interest" description="Disordered" evidence="4">
    <location>
        <begin position="96"/>
        <end position="139"/>
    </location>
</feature>
<accession>A0ABS1DNH7</accession>
<feature type="coiled-coil region" evidence="3">
    <location>
        <begin position="392"/>
        <end position="433"/>
    </location>
</feature>
<evidence type="ECO:0000313" key="6">
    <source>
        <dbReference type="Proteomes" id="UP001296873"/>
    </source>
</evidence>
<comment type="caution">
    <text evidence="5">The sequence shown here is derived from an EMBL/GenBank/DDBJ whole genome shotgun (WGS) entry which is preliminary data.</text>
</comment>
<dbReference type="PANTHER" id="PTHR30203:SF33">
    <property type="entry name" value="BLR4455 PROTEIN"/>
    <property type="match status" value="1"/>
</dbReference>
<keyword evidence="2" id="KW-1134">Transmembrane beta strand</keyword>
<dbReference type="SUPFAM" id="SSF56954">
    <property type="entry name" value="Outer membrane efflux proteins (OEP)"/>
    <property type="match status" value="1"/>
</dbReference>